<proteinExistence type="predicted"/>
<keyword evidence="3" id="KW-1185">Reference proteome</keyword>
<evidence type="ECO:0000313" key="3">
    <source>
        <dbReference type="Proteomes" id="UP000467322"/>
    </source>
</evidence>
<evidence type="ECO:0000313" key="2">
    <source>
        <dbReference type="EMBL" id="MZR15082.1"/>
    </source>
</evidence>
<dbReference type="Proteomes" id="UP000467322">
    <property type="component" value="Unassembled WGS sequence"/>
</dbReference>
<dbReference type="RefSeq" id="WP_161353479.1">
    <property type="nucleotide sequence ID" value="NZ_WTUX01000022.1"/>
</dbReference>
<organism evidence="2 3">
    <name type="scientific">Maritimibacter harenae</name>
    <dbReference type="NCBI Taxonomy" id="2606218"/>
    <lineage>
        <taxon>Bacteria</taxon>
        <taxon>Pseudomonadati</taxon>
        <taxon>Pseudomonadota</taxon>
        <taxon>Alphaproteobacteria</taxon>
        <taxon>Rhodobacterales</taxon>
        <taxon>Roseobacteraceae</taxon>
        <taxon>Maritimibacter</taxon>
    </lineage>
</organism>
<evidence type="ECO:0000256" key="1">
    <source>
        <dbReference type="SAM" id="MobiDB-lite"/>
    </source>
</evidence>
<name>A0A845M722_9RHOB</name>
<feature type="compositionally biased region" description="Basic and acidic residues" evidence="1">
    <location>
        <begin position="71"/>
        <end position="85"/>
    </location>
</feature>
<protein>
    <submittedName>
        <fullName evidence="2">Uncharacterized protein</fullName>
    </submittedName>
</protein>
<gene>
    <name evidence="2" type="ORF">GQE99_18850</name>
</gene>
<dbReference type="EMBL" id="WTUX01000022">
    <property type="protein sequence ID" value="MZR15082.1"/>
    <property type="molecule type" value="Genomic_DNA"/>
</dbReference>
<sequence length="174" mass="19094">MKLIQKITRPATAAILAGAVALSPVSATEARAGSEEALIAGAIGTIILGAIASQALSGNGSFRLDSNSHYTPREDRYRGGHYRDRDHHRHGGRHDGRGGHRARHYKQLPAKCIIRNTNHGGVLFANRCLKRNFVGADYLPRHCKVNIYNPRTGNSRNAYRGRCLKQAGYSVARR</sequence>
<accession>A0A845M722</accession>
<dbReference type="AlphaFoldDB" id="A0A845M722"/>
<comment type="caution">
    <text evidence="2">The sequence shown here is derived from an EMBL/GenBank/DDBJ whole genome shotgun (WGS) entry which is preliminary data.</text>
</comment>
<reference evidence="2 3" key="1">
    <citation type="submission" date="2019-12" db="EMBL/GenBank/DDBJ databases">
        <title>Maritimibacter sp. nov. sp. isolated from sea sand.</title>
        <authorList>
            <person name="Kim J."/>
            <person name="Jeong S.E."/>
            <person name="Jung H.S."/>
            <person name="Jeon C.O."/>
        </authorList>
    </citation>
    <scope>NUCLEOTIDE SEQUENCE [LARGE SCALE GENOMIC DNA]</scope>
    <source>
        <strain evidence="2 3">DP07</strain>
    </source>
</reference>
<feature type="region of interest" description="Disordered" evidence="1">
    <location>
        <begin position="67"/>
        <end position="102"/>
    </location>
</feature>